<keyword evidence="1" id="KW-0812">Transmembrane</keyword>
<gene>
    <name evidence="2" type="ORF">H1P_6280013</name>
</gene>
<feature type="transmembrane region" description="Helical" evidence="1">
    <location>
        <begin position="161"/>
        <end position="182"/>
    </location>
</feature>
<sequence>MRLSISNILKIIVVVVVSILAFDAITTMLFGSLGKTTESSDWNYILTLYVFLASLGAIAIIAKIKSKLKIFKIFKSVAAILSATLSFALLGFYYGGITTDKNPQVAIITAIVLGTLGTVLGFQQNQIIIAVTASIASIAAYGFTFYAGINAIAQFSVSKLFGGILWGIICLIYLGITITNLTTVSSKLKSLRD</sequence>
<keyword evidence="1" id="KW-0472">Membrane</keyword>
<protein>
    <submittedName>
        <fullName evidence="2">Uncharacterized protein</fullName>
    </submittedName>
</protein>
<keyword evidence="1" id="KW-1133">Transmembrane helix</keyword>
<feature type="transmembrane region" description="Helical" evidence="1">
    <location>
        <begin position="7"/>
        <end position="30"/>
    </location>
</feature>
<evidence type="ECO:0000256" key="1">
    <source>
        <dbReference type="SAM" id="Phobius"/>
    </source>
</evidence>
<evidence type="ECO:0000313" key="2">
    <source>
        <dbReference type="EMBL" id="VEP17579.1"/>
    </source>
</evidence>
<feature type="transmembrane region" description="Helical" evidence="1">
    <location>
        <begin position="42"/>
        <end position="61"/>
    </location>
</feature>
<accession>A0A563W1J4</accession>
<feature type="transmembrane region" description="Helical" evidence="1">
    <location>
        <begin position="73"/>
        <end position="93"/>
    </location>
</feature>
<dbReference type="AlphaFoldDB" id="A0A563W1J4"/>
<name>A0A563W1J4_9CYAN</name>
<keyword evidence="3" id="KW-1185">Reference proteome</keyword>
<dbReference type="OrthoDB" id="457820at2"/>
<feature type="transmembrane region" description="Helical" evidence="1">
    <location>
        <begin position="127"/>
        <end position="149"/>
    </location>
</feature>
<dbReference type="Proteomes" id="UP000320055">
    <property type="component" value="Unassembled WGS sequence"/>
</dbReference>
<feature type="transmembrane region" description="Helical" evidence="1">
    <location>
        <begin position="105"/>
        <end position="122"/>
    </location>
</feature>
<reference evidence="2 3" key="1">
    <citation type="submission" date="2019-01" db="EMBL/GenBank/DDBJ databases">
        <authorList>
            <person name="Brito A."/>
        </authorList>
    </citation>
    <scope>NUCLEOTIDE SEQUENCE [LARGE SCALE GENOMIC DNA]</scope>
    <source>
        <strain evidence="2">1</strain>
    </source>
</reference>
<dbReference type="EMBL" id="CAACVJ010000588">
    <property type="protein sequence ID" value="VEP17579.1"/>
    <property type="molecule type" value="Genomic_DNA"/>
</dbReference>
<proteinExistence type="predicted"/>
<evidence type="ECO:0000313" key="3">
    <source>
        <dbReference type="Proteomes" id="UP000320055"/>
    </source>
</evidence>
<organism evidence="2 3">
    <name type="scientific">Hyella patelloides LEGE 07179</name>
    <dbReference type="NCBI Taxonomy" id="945734"/>
    <lineage>
        <taxon>Bacteria</taxon>
        <taxon>Bacillati</taxon>
        <taxon>Cyanobacteriota</taxon>
        <taxon>Cyanophyceae</taxon>
        <taxon>Pleurocapsales</taxon>
        <taxon>Hyellaceae</taxon>
        <taxon>Hyella</taxon>
    </lineage>
</organism>
<dbReference type="RefSeq" id="WP_144875962.1">
    <property type="nucleotide sequence ID" value="NZ_LR214362.1"/>
</dbReference>